<proteinExistence type="predicted"/>
<dbReference type="OrthoDB" id="3860469at2"/>
<evidence type="ECO:0000313" key="5">
    <source>
        <dbReference type="Proteomes" id="UP000037395"/>
    </source>
</evidence>
<evidence type="ECO:0000313" key="3">
    <source>
        <dbReference type="EMBL" id="GGU56690.1"/>
    </source>
</evidence>
<feature type="domain" description="AMP-dependent synthetase/ligase" evidence="1">
    <location>
        <begin position="22"/>
        <end position="365"/>
    </location>
</feature>
<reference evidence="5" key="3">
    <citation type="submission" date="2016-08" db="EMBL/GenBank/DDBJ databases">
        <title>Sequencing, assembly and comparative genomics of S. aureofaciens ATCC 10762.</title>
        <authorList>
            <person name="Gradnigo J.S."/>
            <person name="Johnson N."/>
            <person name="Somerville G.A."/>
        </authorList>
    </citation>
    <scope>NUCLEOTIDE SEQUENCE [LARGE SCALE GENOMIC DNA]</scope>
    <source>
        <strain evidence="5">ATCC 10762 / DSM 40127 / CCM 3239 / JCM 4008 / LMG 5968 / NBRC 12843 / NCIMB 8234 / A-377</strain>
    </source>
</reference>
<dbReference type="GeneID" id="97483569"/>
<dbReference type="InterPro" id="IPR025110">
    <property type="entry name" value="AMP-bd_C"/>
</dbReference>
<dbReference type="AlphaFoldDB" id="A0A1E7N740"/>
<reference evidence="4 5" key="2">
    <citation type="submission" date="2014-07" db="EMBL/GenBank/DDBJ databases">
        <authorList>
            <person name="Zhang J.E."/>
            <person name="Yang H."/>
            <person name="Guo J."/>
            <person name="Deng Z."/>
            <person name="Luo H."/>
            <person name="Luo M."/>
            <person name="Zhao B."/>
        </authorList>
    </citation>
    <scope>NUCLEOTIDE SEQUENCE [LARGE SCALE GENOMIC DNA]</scope>
    <source>
        <strain evidence="4">ATCC 10762</strain>
        <strain evidence="5">ATCC 10762 / DSM 40127 / CCM 3239 / JCM 4008 / LMG 5968 / NBRC 12843 / NCIMB 8234 / A-377</strain>
    </source>
</reference>
<evidence type="ECO:0000259" key="2">
    <source>
        <dbReference type="Pfam" id="PF13193"/>
    </source>
</evidence>
<dbReference type="GO" id="GO:0005737">
    <property type="term" value="C:cytoplasm"/>
    <property type="evidence" value="ECO:0007669"/>
    <property type="project" value="TreeGrafter"/>
</dbReference>
<comment type="caution">
    <text evidence="4">The sequence shown here is derived from an EMBL/GenBank/DDBJ whole genome shotgun (WGS) entry which is preliminary data.</text>
</comment>
<reference evidence="3" key="1">
    <citation type="journal article" date="2014" name="Int. J. Syst. Evol. Microbiol.">
        <title>Complete genome sequence of Corynebacterium casei LMG S-19264T (=DSM 44701T), isolated from a smear-ripened cheese.</title>
        <authorList>
            <consortium name="US DOE Joint Genome Institute (JGI-PGF)"/>
            <person name="Walter F."/>
            <person name="Albersmeier A."/>
            <person name="Kalinowski J."/>
            <person name="Ruckert C."/>
        </authorList>
    </citation>
    <scope>NUCLEOTIDE SEQUENCE</scope>
    <source>
        <strain evidence="3">JCM 4434</strain>
    </source>
</reference>
<dbReference type="Gene3D" id="3.30.300.30">
    <property type="match status" value="1"/>
</dbReference>
<feature type="domain" description="AMP-binding enzyme C-terminal" evidence="2">
    <location>
        <begin position="423"/>
        <end position="499"/>
    </location>
</feature>
<dbReference type="PANTHER" id="PTHR45527:SF1">
    <property type="entry name" value="FATTY ACID SYNTHASE"/>
    <property type="match status" value="1"/>
</dbReference>
<dbReference type="InterPro" id="IPR020845">
    <property type="entry name" value="AMP-binding_CS"/>
</dbReference>
<sequence>MSPAPLSLWGGESQPPCLLAAFHEQAVARGPQTAVVDGARGVTYSELLSWVQGIAEGLTAAGIGPGDRVAVTGRRSAAVVAAMLGTMWAGATYLPLDAEYPAARLAHMLKDSGAGLLLYADEEPEFEVPVPSLPISGLPTKGTVDPVACRSELWTYIIYTSGSTGLPKGVAVPHSCLDTMVDWQRNHSVWPHVRTAQFAPLNFDVSFQEVLGTLCGGGTLVVVPEELRQDPFELLEWLGENRIERLFLPYVALQMLAVAAAEEESLDHLALAEVNAAGEQLVCTPDIRELFARLPRCRLNNHYGQSESAMVTAHTLTGPSSSWPALPPIGAPLPGCELLIDPLDAAEPNVGELLVAGAPLSPGYLNQPELNAKRFVTVDPTPRGHTAAFRTGDLVRLEDGVVTFLARRDKDVKIRGYRVNLLEIEVRLLELPTVSAAVCVALDDGQGSRSLHCAVTVDSGAEPLDGARAAAELRRNLPDPYIPRSFTTVAALPRTHSGKVDRDAVARTLAGR</sequence>
<organism evidence="4 5">
    <name type="scientific">Kitasatospora aureofaciens</name>
    <name type="common">Streptomyces aureofaciens</name>
    <dbReference type="NCBI Taxonomy" id="1894"/>
    <lineage>
        <taxon>Bacteria</taxon>
        <taxon>Bacillati</taxon>
        <taxon>Actinomycetota</taxon>
        <taxon>Actinomycetes</taxon>
        <taxon>Kitasatosporales</taxon>
        <taxon>Streptomycetaceae</taxon>
        <taxon>Kitasatospora</taxon>
    </lineage>
</organism>
<dbReference type="EMBL" id="JPRF03000028">
    <property type="protein sequence ID" value="OEV36283.1"/>
    <property type="molecule type" value="Genomic_DNA"/>
</dbReference>
<dbReference type="Proteomes" id="UP000610124">
    <property type="component" value="Unassembled WGS sequence"/>
</dbReference>
<dbReference type="Proteomes" id="UP000037395">
    <property type="component" value="Unassembled WGS sequence"/>
</dbReference>
<dbReference type="Pfam" id="PF13193">
    <property type="entry name" value="AMP-binding_C"/>
    <property type="match status" value="1"/>
</dbReference>
<dbReference type="GO" id="GO:0044550">
    <property type="term" value="P:secondary metabolite biosynthetic process"/>
    <property type="evidence" value="ECO:0007669"/>
    <property type="project" value="TreeGrafter"/>
</dbReference>
<dbReference type="GO" id="GO:0043041">
    <property type="term" value="P:amino acid activation for nonribosomal peptide biosynthetic process"/>
    <property type="evidence" value="ECO:0007669"/>
    <property type="project" value="TreeGrafter"/>
</dbReference>
<dbReference type="PANTHER" id="PTHR45527">
    <property type="entry name" value="NONRIBOSOMAL PEPTIDE SYNTHETASE"/>
    <property type="match status" value="1"/>
</dbReference>
<reference evidence="4" key="4">
    <citation type="submission" date="2016-08" db="EMBL/GenBank/DDBJ databases">
        <title>Sequencing, Assembly and Comparative Genomics of S. aureofaciens ATCC 10762.</title>
        <authorList>
            <person name="Gradnigo J.S."/>
            <person name="Johnson N."/>
            <person name="Somerville G.A."/>
        </authorList>
    </citation>
    <scope>NUCLEOTIDE SEQUENCE [LARGE SCALE GENOMIC DNA]</scope>
    <source>
        <strain evidence="4">ATCC 10762</strain>
    </source>
</reference>
<dbReference type="GO" id="GO:0031177">
    <property type="term" value="F:phosphopantetheine binding"/>
    <property type="evidence" value="ECO:0007669"/>
    <property type="project" value="TreeGrafter"/>
</dbReference>
<dbReference type="Gene3D" id="3.40.50.12780">
    <property type="entry name" value="N-terminal domain of ligase-like"/>
    <property type="match status" value="1"/>
</dbReference>
<gene>
    <name evidence="3" type="ORF">GCM10010502_03800</name>
    <name evidence="4" type="ORF">HS99_0030205</name>
</gene>
<dbReference type="InterPro" id="IPR045851">
    <property type="entry name" value="AMP-bd_C_sf"/>
</dbReference>
<dbReference type="SUPFAM" id="SSF56801">
    <property type="entry name" value="Acetyl-CoA synthetase-like"/>
    <property type="match status" value="1"/>
</dbReference>
<dbReference type="RefSeq" id="WP_030283584.1">
    <property type="nucleotide sequence ID" value="NZ_BMUB01000001.1"/>
</dbReference>
<evidence type="ECO:0000313" key="4">
    <source>
        <dbReference type="EMBL" id="OEV36283.1"/>
    </source>
</evidence>
<dbReference type="InterPro" id="IPR000873">
    <property type="entry name" value="AMP-dep_synth/lig_dom"/>
</dbReference>
<name>A0A1E7N740_KITAU</name>
<protein>
    <submittedName>
        <fullName evidence="4">Amino acid adenylation protein</fullName>
    </submittedName>
</protein>
<keyword evidence="5" id="KW-1185">Reference proteome</keyword>
<dbReference type="EMBL" id="BMUB01000001">
    <property type="protein sequence ID" value="GGU56690.1"/>
    <property type="molecule type" value="Genomic_DNA"/>
</dbReference>
<accession>A0A8H9HCL6</accession>
<dbReference type="Pfam" id="PF00501">
    <property type="entry name" value="AMP-binding"/>
    <property type="match status" value="1"/>
</dbReference>
<dbReference type="PROSITE" id="PS00455">
    <property type="entry name" value="AMP_BINDING"/>
    <property type="match status" value="1"/>
</dbReference>
<dbReference type="InterPro" id="IPR042099">
    <property type="entry name" value="ANL_N_sf"/>
</dbReference>
<reference evidence="3" key="5">
    <citation type="submission" date="2020-09" db="EMBL/GenBank/DDBJ databases">
        <authorList>
            <person name="Sun Q."/>
            <person name="Ohkuma M."/>
        </authorList>
    </citation>
    <scope>NUCLEOTIDE SEQUENCE</scope>
    <source>
        <strain evidence="3">JCM 4434</strain>
    </source>
</reference>
<accession>A0A1E7N740</accession>
<evidence type="ECO:0000259" key="1">
    <source>
        <dbReference type="Pfam" id="PF00501"/>
    </source>
</evidence>